<reference evidence="2" key="1">
    <citation type="submission" date="2020-03" db="EMBL/GenBank/DDBJ databases">
        <title>The deep terrestrial virosphere.</title>
        <authorList>
            <person name="Holmfeldt K."/>
            <person name="Nilsson E."/>
            <person name="Simone D."/>
            <person name="Lopez-Fernandez M."/>
            <person name="Wu X."/>
            <person name="de Brujin I."/>
            <person name="Lundin D."/>
            <person name="Andersson A."/>
            <person name="Bertilsson S."/>
            <person name="Dopson M."/>
        </authorList>
    </citation>
    <scope>NUCLEOTIDE SEQUENCE</scope>
    <source>
        <strain evidence="2">MM415A01257</strain>
        <strain evidence="3">MM415B02780</strain>
    </source>
</reference>
<dbReference type="EMBL" id="MT142771">
    <property type="protein sequence ID" value="QJA88330.1"/>
    <property type="molecule type" value="Genomic_DNA"/>
</dbReference>
<evidence type="ECO:0000313" key="3">
    <source>
        <dbReference type="EMBL" id="QJA88330.1"/>
    </source>
</evidence>
<dbReference type="InterPro" id="IPR009057">
    <property type="entry name" value="Homeodomain-like_sf"/>
</dbReference>
<organism evidence="2">
    <name type="scientific">viral metagenome</name>
    <dbReference type="NCBI Taxonomy" id="1070528"/>
    <lineage>
        <taxon>unclassified sequences</taxon>
        <taxon>metagenomes</taxon>
        <taxon>organismal metagenomes</taxon>
    </lineage>
</organism>
<evidence type="ECO:0000256" key="1">
    <source>
        <dbReference type="SAM" id="MobiDB-lite"/>
    </source>
</evidence>
<name>A0A6M3K759_9ZZZZ</name>
<accession>A0A6M3K759</accession>
<protein>
    <submittedName>
        <fullName evidence="2">Putative DNA binding, helix-turn-helix domain containing protein</fullName>
    </submittedName>
</protein>
<dbReference type="EMBL" id="MT142292">
    <property type="protein sequence ID" value="QJA77607.1"/>
    <property type="molecule type" value="Genomic_DNA"/>
</dbReference>
<dbReference type="AlphaFoldDB" id="A0A6M3K759"/>
<gene>
    <name evidence="2" type="ORF">MM415A01257_0006</name>
    <name evidence="3" type="ORF">MM415B02780_0006</name>
</gene>
<proteinExistence type="predicted"/>
<dbReference type="SUPFAM" id="SSF46689">
    <property type="entry name" value="Homeodomain-like"/>
    <property type="match status" value="1"/>
</dbReference>
<feature type="region of interest" description="Disordered" evidence="1">
    <location>
        <begin position="50"/>
        <end position="74"/>
    </location>
</feature>
<evidence type="ECO:0000313" key="2">
    <source>
        <dbReference type="EMBL" id="QJA77607.1"/>
    </source>
</evidence>
<sequence length="182" mass="21200">MDYYSEEAKEDARKLACDDWCVAELMRRTGVSQSTLRAWREKYPGWPEKWGVKGRRNQSASQKKSTGRSEYTKEERGRYTEEAIELKKGGLAYSAIVEALGVSICRQTLAVWCRKAGYRERENSDCNRCDRRKGCEESLRARGPCLCEKEIEVGSSEEDGESDEEEEMWAWEAERQWVEEWV</sequence>